<dbReference type="RefSeq" id="XP_024708576.1">
    <property type="nucleotide sequence ID" value="XM_024845507.1"/>
</dbReference>
<name>A0A2I2GK67_9EURO</name>
<dbReference type="OrthoDB" id="2546325at2759"/>
<evidence type="ECO:0000256" key="1">
    <source>
        <dbReference type="ARBA" id="ARBA00022737"/>
    </source>
</evidence>
<evidence type="ECO:0000313" key="4">
    <source>
        <dbReference type="Proteomes" id="UP000234275"/>
    </source>
</evidence>
<dbReference type="PANTHER" id="PTHR10039">
    <property type="entry name" value="AMELOGENIN"/>
    <property type="match status" value="1"/>
</dbReference>
<evidence type="ECO:0000259" key="2">
    <source>
        <dbReference type="Pfam" id="PF24883"/>
    </source>
</evidence>
<dbReference type="Pfam" id="PF24883">
    <property type="entry name" value="NPHP3_N"/>
    <property type="match status" value="1"/>
</dbReference>
<keyword evidence="1" id="KW-0677">Repeat</keyword>
<dbReference type="SUPFAM" id="SSF52540">
    <property type="entry name" value="P-loop containing nucleoside triphosphate hydrolases"/>
    <property type="match status" value="1"/>
</dbReference>
<dbReference type="STRING" id="1392250.A0A2I2GK67"/>
<dbReference type="Gene3D" id="1.25.40.10">
    <property type="entry name" value="Tetratricopeptide repeat domain"/>
    <property type="match status" value="2"/>
</dbReference>
<accession>A0A2I2GK67</accession>
<organism evidence="3 4">
    <name type="scientific">Aspergillus steynii IBT 23096</name>
    <dbReference type="NCBI Taxonomy" id="1392250"/>
    <lineage>
        <taxon>Eukaryota</taxon>
        <taxon>Fungi</taxon>
        <taxon>Dikarya</taxon>
        <taxon>Ascomycota</taxon>
        <taxon>Pezizomycotina</taxon>
        <taxon>Eurotiomycetes</taxon>
        <taxon>Eurotiomycetidae</taxon>
        <taxon>Eurotiales</taxon>
        <taxon>Aspergillaceae</taxon>
        <taxon>Aspergillus</taxon>
        <taxon>Aspergillus subgen. Circumdati</taxon>
    </lineage>
</organism>
<reference evidence="3 4" key="1">
    <citation type="submission" date="2016-12" db="EMBL/GenBank/DDBJ databases">
        <title>The genomes of Aspergillus section Nigri reveals drivers in fungal speciation.</title>
        <authorList>
            <consortium name="DOE Joint Genome Institute"/>
            <person name="Vesth T.C."/>
            <person name="Nybo J."/>
            <person name="Theobald S."/>
            <person name="Brandl J."/>
            <person name="Frisvad J.C."/>
            <person name="Nielsen K.F."/>
            <person name="Lyhne E.K."/>
            <person name="Kogle M.E."/>
            <person name="Kuo A."/>
            <person name="Riley R."/>
            <person name="Clum A."/>
            <person name="Nolan M."/>
            <person name="Lipzen A."/>
            <person name="Salamov A."/>
            <person name="Henrissat B."/>
            <person name="Wiebenga A."/>
            <person name="De Vries R.P."/>
            <person name="Grigoriev I.V."/>
            <person name="Mortensen U.H."/>
            <person name="Andersen M.R."/>
            <person name="Baker S.E."/>
        </authorList>
    </citation>
    <scope>NUCLEOTIDE SEQUENCE [LARGE SCALE GENOMIC DNA]</scope>
    <source>
        <strain evidence="3 4">IBT 23096</strain>
    </source>
</reference>
<protein>
    <submittedName>
        <fullName evidence="3">NACHT domain protein</fullName>
    </submittedName>
</protein>
<dbReference type="InterPro" id="IPR027417">
    <property type="entry name" value="P-loop_NTPase"/>
</dbReference>
<proteinExistence type="predicted"/>
<dbReference type="InterPro" id="IPR011990">
    <property type="entry name" value="TPR-like_helical_dom_sf"/>
</dbReference>
<keyword evidence="4" id="KW-1185">Reference proteome</keyword>
<dbReference type="Gene3D" id="3.40.50.300">
    <property type="entry name" value="P-loop containing nucleotide triphosphate hydrolases"/>
    <property type="match status" value="1"/>
</dbReference>
<dbReference type="EMBL" id="MSFO01000002">
    <property type="protein sequence ID" value="PLB53274.1"/>
    <property type="molecule type" value="Genomic_DNA"/>
</dbReference>
<dbReference type="PANTHER" id="PTHR10039:SF9">
    <property type="entry name" value="NACHT DOMAIN PROTEIN (AFU_ORTHOLOGUE AFUA_2G01760)"/>
    <property type="match status" value="1"/>
</dbReference>
<dbReference type="InterPro" id="IPR056884">
    <property type="entry name" value="NPHP3-like_N"/>
</dbReference>
<feature type="domain" description="Nephrocystin 3-like N-terminal" evidence="2">
    <location>
        <begin position="317"/>
        <end position="470"/>
    </location>
</feature>
<dbReference type="GeneID" id="36553206"/>
<sequence>MAPSIMSPITATTPAPLSPTLLSGSRRVSGFLDSDSISNNGMSRSFTSRRVSSRKFNNETSNISNVVYSLKRRSGDELGTSASSKLLNATHASLLDWIRAQRMSNLPPEGSSYDKVLAWAQLFVERLHSFDLAIEEFAGDSYLAAQLAYGYCAILLELGKENAPALTTSFGFFYSTSLMLVNLLERTELFSVSQEIREQLVLALADLVTLVASVSTHFHRAIRGLTTASVSIDIHNTFPGQIQTFRERCVKIAESMWRHKLVKENLDGDRVFEVKAIKSWLAPEDPVLSNVAETTSHLAHERAELTCLWMAPYLTRFLKGQNKTLTIGGKPGSGKTVLASVIVDHLQHPIGGVMYKTLFIPVNGRIPAETTPRAIAKAILYQLFEKRIGNIGLLQILGDAFERSKKATNDNDYDNILWNALEKALAAALKGAKELVIVVDGVDESTCGESVLLQRLTGATTKGTNVKLIVLGGSKPPTAEGQVHVPITNDLIFDDIASVVRGNFENTTVFPTMDELDRETIVDRITSASNGSFLWAKLASKRVRHEDSVENLRKAVDTVVNQKLTITDFALHILQTPEVKEDAKLMLLWLATADRPLGLRELAILASIQNDKQAVVDRHIDTLHTLKPLKSLVFLQDGQVYLRHALVRTAVLDVFSKGKLVPNLKDRHADLATRLLVYIKSSVIQPSEPSLTSLDLHDTKILVNKHPLLDFAIRYWPVHFKQTSVYTSEGEIPAAKSFSKVFPVLTTVFLLSSTLWENRPTPQLLSYQTTITNLCRQVLTTNHVVTLQSIISLALLYRRLEYYPEAITLFHEATTLSRTLLTTRHIVTVQMATAFIELTTEKVTNTKTDVMIKREEILILLVECYKAQYGTTSDNVVSTYKQLVEHYRLIKEETKAQEIIKIVRTITTTEYSSESHDSRGNLHVHLRGRGQRDSEASVGLALDVEEHDELIEQSGSYEFESLIKRAEKYVAEGKHELAELTYVEIWQHVSKEYRANYSSLWEERKMKAALAYTKFLHSQKREFEASSVLSSLWQEFEQTSMAISESSVSHFQEVAKVMKTVGLSTLALTVFKHCSHFYQSTNRTQTSSYKEVQQSIQSTSREVMQSASSSTTVTSESTLEEMVFEATTSTTTVDQTSFSATHSLVELYVSQHRWQDATRVIKKVLHGVWPSLFAPSLQDVTLPAKHVDSCVELAERLSRCYHSRRRLTKEEDIRVRIYRAVRSGRKIDDKLRERATTELLRLFERNSRTDNTINLRQELLSDYIQHYGAEHPIVIQTLWILAKLTRPRPIFIDYYQHIIRALNKDSQVCHPEAFEPLVIVATELWNQGRYSDALQYYKVIFTTFLSQPKQLPKLQDQTFVQEFFNRYTHCLRSVRTEFTVLHKITVEFQTKVKAVFTATATISIQATLTLAKLCQESKRYEIEAIALYEELLKTKSEELDYQEISATLDAIYEEQAAVVTSTTSESVSTSQVERAVKVLRKRITSVRETHGWAHEESLSKMKEIVTFHSRHNETETVTQELKEATVQILSSETSSTRLIAAASTIASSYIETNQIQKATELTHEIYRQIVMKDTANAKSVKFDLSSKERQSLVFLAQLEYSLRRNTSVTITEILAALTTEYVYFEELRSQVTAKSSSIQSVSVSAARLYRFLVSHERHTAASRVFDITLEYFQNTEAKRVKLTETSQVRVLVHTILSYFGIHQTQDFVRSIGIASNRGVIEFLQAQKYTEASDLALAAFKYISADEAYNTPSIVKFIFTLGMNISGRNINHRPDEANRKKLLAVSAIIIQDSLRVINALRINLAQVDLAHLNSLIGLLGEQQDYQTLAWLLTILWNSREAQRHWQPSVTLALGRRYIMARYLVGDSLAALRLAEDIVYNTRRVHGARHPSTLEMSTLLSQLYTSIAQRYQSLKDGQAMANRYYKKSAAVHENILRAFSDPTAEEGLDGSMSLDGSAYELDMNDAANGTVPEGEHVRQHLHLLKLSLERLGDWAKDYSEYERLNADVFREFPDEMKGIEGVEKWNLKNFGTGKAEAKDDLLDLEFKTWELVDAQQEIEEEL</sequence>
<dbReference type="Proteomes" id="UP000234275">
    <property type="component" value="Unassembled WGS sequence"/>
</dbReference>
<comment type="caution">
    <text evidence="3">The sequence shown here is derived from an EMBL/GenBank/DDBJ whole genome shotgun (WGS) entry which is preliminary data.</text>
</comment>
<evidence type="ECO:0000313" key="3">
    <source>
        <dbReference type="EMBL" id="PLB53274.1"/>
    </source>
</evidence>
<gene>
    <name evidence="3" type="ORF">P170DRAFT_379886</name>
</gene>
<dbReference type="VEuPathDB" id="FungiDB:P170DRAFT_379886"/>